<dbReference type="AlphaFoldDB" id="A0A9D5AHY0"/>
<evidence type="ECO:0000256" key="4">
    <source>
        <dbReference type="ARBA" id="ARBA00023242"/>
    </source>
</evidence>
<keyword evidence="3" id="KW-0804">Transcription</keyword>
<feature type="region of interest" description="Disordered" evidence="5">
    <location>
        <begin position="601"/>
        <end position="643"/>
    </location>
</feature>
<dbReference type="Proteomes" id="UP001058974">
    <property type="component" value="Chromosome 5"/>
</dbReference>
<evidence type="ECO:0000313" key="7">
    <source>
        <dbReference type="EMBL" id="KAI5412552.1"/>
    </source>
</evidence>
<evidence type="ECO:0000313" key="8">
    <source>
        <dbReference type="Proteomes" id="UP001058974"/>
    </source>
</evidence>
<feature type="compositionally biased region" description="Low complexity" evidence="5">
    <location>
        <begin position="324"/>
        <end position="335"/>
    </location>
</feature>
<evidence type="ECO:0000256" key="2">
    <source>
        <dbReference type="ARBA" id="ARBA00023015"/>
    </source>
</evidence>
<dbReference type="InterPro" id="IPR043561">
    <property type="entry name" value="LHW-like"/>
</dbReference>
<comment type="subcellular location">
    <subcellularLocation>
        <location evidence="1">Nucleus</location>
    </subcellularLocation>
</comment>
<protein>
    <recommendedName>
        <fullName evidence="6">BHLH domain-containing protein</fullName>
    </recommendedName>
</protein>
<dbReference type="Pfam" id="PF23176">
    <property type="entry name" value="bHLH_LHW"/>
    <property type="match status" value="1"/>
</dbReference>
<keyword evidence="8" id="KW-1185">Reference proteome</keyword>
<keyword evidence="2" id="KW-0805">Transcription regulation</keyword>
<evidence type="ECO:0000256" key="1">
    <source>
        <dbReference type="ARBA" id="ARBA00004123"/>
    </source>
</evidence>
<dbReference type="CDD" id="cd18915">
    <property type="entry name" value="bHLH_AtLHW_like"/>
    <property type="match status" value="1"/>
</dbReference>
<dbReference type="Pfam" id="PF14215">
    <property type="entry name" value="bHLH-MYC_N"/>
    <property type="match status" value="1"/>
</dbReference>
<gene>
    <name evidence="7" type="ORF">KIW84_057278</name>
</gene>
<accession>A0A9D5AHY0</accession>
<dbReference type="OrthoDB" id="1883654at2759"/>
<dbReference type="GO" id="GO:0003700">
    <property type="term" value="F:DNA-binding transcription factor activity"/>
    <property type="evidence" value="ECO:0007669"/>
    <property type="project" value="InterPro"/>
</dbReference>
<organism evidence="7 8">
    <name type="scientific">Pisum sativum</name>
    <name type="common">Garden pea</name>
    <name type="synonym">Lathyrus oleraceus</name>
    <dbReference type="NCBI Taxonomy" id="3888"/>
    <lineage>
        <taxon>Eukaryota</taxon>
        <taxon>Viridiplantae</taxon>
        <taxon>Streptophyta</taxon>
        <taxon>Embryophyta</taxon>
        <taxon>Tracheophyta</taxon>
        <taxon>Spermatophyta</taxon>
        <taxon>Magnoliopsida</taxon>
        <taxon>eudicotyledons</taxon>
        <taxon>Gunneridae</taxon>
        <taxon>Pentapetalae</taxon>
        <taxon>rosids</taxon>
        <taxon>fabids</taxon>
        <taxon>Fabales</taxon>
        <taxon>Fabaceae</taxon>
        <taxon>Papilionoideae</taxon>
        <taxon>50 kb inversion clade</taxon>
        <taxon>NPAAA clade</taxon>
        <taxon>Hologalegina</taxon>
        <taxon>IRL clade</taxon>
        <taxon>Fabeae</taxon>
        <taxon>Lathyrus</taxon>
    </lineage>
</organism>
<dbReference type="PANTHER" id="PTHR46196:SF11">
    <property type="entry name" value="BHLH TRANSCRIPTION FACTOR-LIKE PROTEIN"/>
    <property type="match status" value="1"/>
</dbReference>
<dbReference type="Gramene" id="PSAT_LOCUS19877_t1">
    <property type="protein sequence ID" value="CAL5200585.1"/>
    <property type="gene ID" value="PSAT_LOCUS19877"/>
</dbReference>
<dbReference type="PROSITE" id="PS50888">
    <property type="entry name" value="BHLH"/>
    <property type="match status" value="1"/>
</dbReference>
<feature type="compositionally biased region" description="Basic and acidic residues" evidence="5">
    <location>
        <begin position="630"/>
        <end position="643"/>
    </location>
</feature>
<reference evidence="7 8" key="1">
    <citation type="journal article" date="2022" name="Nat. Genet.">
        <title>Improved pea reference genome and pan-genome highlight genomic features and evolutionary characteristics.</title>
        <authorList>
            <person name="Yang T."/>
            <person name="Liu R."/>
            <person name="Luo Y."/>
            <person name="Hu S."/>
            <person name="Wang D."/>
            <person name="Wang C."/>
            <person name="Pandey M.K."/>
            <person name="Ge S."/>
            <person name="Xu Q."/>
            <person name="Li N."/>
            <person name="Li G."/>
            <person name="Huang Y."/>
            <person name="Saxena R.K."/>
            <person name="Ji Y."/>
            <person name="Li M."/>
            <person name="Yan X."/>
            <person name="He Y."/>
            <person name="Liu Y."/>
            <person name="Wang X."/>
            <person name="Xiang C."/>
            <person name="Varshney R.K."/>
            <person name="Ding H."/>
            <person name="Gao S."/>
            <person name="Zong X."/>
        </authorList>
    </citation>
    <scope>NUCLEOTIDE SEQUENCE [LARGE SCALE GENOMIC DNA]</scope>
    <source>
        <strain evidence="7 8">cv. Zhongwan 6</strain>
    </source>
</reference>
<dbReference type="InterPro" id="IPR025610">
    <property type="entry name" value="MYC/MYB_N"/>
</dbReference>
<evidence type="ECO:0000256" key="5">
    <source>
        <dbReference type="SAM" id="MobiDB-lite"/>
    </source>
</evidence>
<dbReference type="PANTHER" id="PTHR46196">
    <property type="entry name" value="TRANSCRIPTION FACTOR BHLH155-LIKE ISOFORM X1-RELATED"/>
    <property type="match status" value="1"/>
</dbReference>
<feature type="domain" description="BHLH" evidence="6">
    <location>
        <begin position="629"/>
        <end position="678"/>
    </location>
</feature>
<evidence type="ECO:0000259" key="6">
    <source>
        <dbReference type="PROSITE" id="PS50888"/>
    </source>
</evidence>
<comment type="caution">
    <text evidence="7">The sequence shown here is derived from an EMBL/GenBank/DDBJ whole genome shotgun (WGS) entry which is preliminary data.</text>
</comment>
<evidence type="ECO:0000256" key="3">
    <source>
        <dbReference type="ARBA" id="ARBA00023163"/>
    </source>
</evidence>
<proteinExistence type="predicted"/>
<dbReference type="Gramene" id="Psat5g260680.1">
    <property type="protein sequence ID" value="Psat5g260680.1.cds"/>
    <property type="gene ID" value="Psat5g260680"/>
</dbReference>
<dbReference type="Gramene" id="Psat05G0727800-T1">
    <property type="protein sequence ID" value="KAI5412552.1"/>
    <property type="gene ID" value="KIW84_057278"/>
</dbReference>
<dbReference type="InterPro" id="IPR011598">
    <property type="entry name" value="bHLH_dom"/>
</dbReference>
<dbReference type="GO" id="GO:0046983">
    <property type="term" value="F:protein dimerization activity"/>
    <property type="evidence" value="ECO:0007669"/>
    <property type="project" value="InterPro"/>
</dbReference>
<feature type="region of interest" description="Disordered" evidence="5">
    <location>
        <begin position="316"/>
        <end position="340"/>
    </location>
</feature>
<sequence>MGFLLKEVLKTLCGRNQWSYAVFWKIGCNNSKLLIWEECYYEPFSRPSAHGIVGMSNVPNRNEEGCWFSSEFQSSPLGNQEDRVSSLINKLTVNNLVVVAGEGIIGRTAFTNSHEWILLNNFAKDAYPPEVYAEMHLQFSAGMQTVAVIPVLPHGVVQLGSCLPIMENMGFVHEVKSLILQLGCIPNALLSEDYSTKFSNERLDGRATSGVPVSVDSSVITSNSTPSIVNGSNHRNYSSHSLCPLTGKNNNRQERVVVAEVIPSNFDSSLQQHSVSYNAGSEFNKLAGSVPFGQSGTSDYVNPRIHVSSSVNISQLKTDRSHNTSHNVSSSSTSSLRGIPVHGGMNNLLRTPECSDQKILPEVSNFSSTDQKIDYNILQTPNIPSFIVEEHVPNSCNISGFVRDCIQKDGTGRSAMNPKHKEACAQHSSGGDDLFDILGVDFKNELLKGHWNELFADEPDYNAENMVKKETCLNIEGSNSDYYSVNKSMSESGIFSGISADNLLDAVVSKAKPTLKPNSDDLSCRTTLTGNSTASIPSPLHRKFMSSNFQGGLFDISKNGDKMAALETSSLRSGFSKDDVGNCSQTTTLCGSQLSSWLENGGNLKGENSVSTGYSKRPNEACKSNRKRLKPGENPRPRPKDRQMIQDRVKELREIVPNGAKCSIDALLERTIKHMLFLQSVTKHADKLKKTGESKIISKEGGLVLKDNFEGGATWAYEVGSRSMVCPIIVEDLNTPRQMLVEMLCEERGFFLEIADLIKGLGLTILKGVMEAHNDKIWARFVVEANRDVTRMEIFMSLVRLLEQTMKDNASSSNAIDDMLGYNSLPQKA</sequence>
<dbReference type="GO" id="GO:0005634">
    <property type="term" value="C:nucleus"/>
    <property type="evidence" value="ECO:0007669"/>
    <property type="project" value="UniProtKB-SubCell"/>
</dbReference>
<keyword evidence="4" id="KW-0539">Nucleus</keyword>
<dbReference type="EMBL" id="JAMSHJ010000005">
    <property type="protein sequence ID" value="KAI5412552.1"/>
    <property type="molecule type" value="Genomic_DNA"/>
</dbReference>
<name>A0A9D5AHY0_PEA</name>